<organism evidence="7 8">
    <name type="scientific">Marisediminitalea aggregata</name>
    <dbReference type="NCBI Taxonomy" id="634436"/>
    <lineage>
        <taxon>Bacteria</taxon>
        <taxon>Pseudomonadati</taxon>
        <taxon>Pseudomonadota</taxon>
        <taxon>Gammaproteobacteria</taxon>
        <taxon>Alteromonadales</taxon>
        <taxon>Alteromonadaceae</taxon>
        <taxon>Marisediminitalea</taxon>
    </lineage>
</organism>
<protein>
    <submittedName>
        <fullName evidence="7">Isopenicillin N synthase</fullName>
    </submittedName>
</protein>
<gene>
    <name evidence="7" type="ORF">SAMN05216361_0341</name>
</gene>
<dbReference type="InterPro" id="IPR044861">
    <property type="entry name" value="IPNS-like_FE2OG_OXY"/>
</dbReference>
<dbReference type="InterPro" id="IPR026992">
    <property type="entry name" value="DIOX_N"/>
</dbReference>
<dbReference type="PROSITE" id="PS51471">
    <property type="entry name" value="FE2OG_OXY"/>
    <property type="match status" value="1"/>
</dbReference>
<dbReference type="Proteomes" id="UP000184520">
    <property type="component" value="Unassembled WGS sequence"/>
</dbReference>
<evidence type="ECO:0000256" key="1">
    <source>
        <dbReference type="ARBA" id="ARBA00008056"/>
    </source>
</evidence>
<dbReference type="InterPro" id="IPR027443">
    <property type="entry name" value="IPNS-like_sf"/>
</dbReference>
<keyword evidence="3 5" id="KW-0560">Oxidoreductase</keyword>
<dbReference type="Pfam" id="PF03171">
    <property type="entry name" value="2OG-FeII_Oxy"/>
    <property type="match status" value="1"/>
</dbReference>
<evidence type="ECO:0000256" key="5">
    <source>
        <dbReference type="RuleBase" id="RU003682"/>
    </source>
</evidence>
<dbReference type="GO" id="GO:0046872">
    <property type="term" value="F:metal ion binding"/>
    <property type="evidence" value="ECO:0007669"/>
    <property type="project" value="UniProtKB-KW"/>
</dbReference>
<dbReference type="GO" id="GO:0016491">
    <property type="term" value="F:oxidoreductase activity"/>
    <property type="evidence" value="ECO:0007669"/>
    <property type="project" value="UniProtKB-KW"/>
</dbReference>
<sequence length="325" mass="36653">MIIYEPPKAPNKIPLIDISDFYSNDLEKQKSIAWELHKAARETGFFYVEGHKVPLALMDAQLDLAKKYFSQPDDVKMECYSKNWEIVRGYEPVAAQVLDEGSPADLKEGFVIGNDLSPSHPYVSKKVPNCGPNQWPHSPTGFKEQYNEYLHHVTGLAKDLIEILALSLNLPRDYFAEGLDEPMIFSRLLHYPEQLNHGEKNQLGAGAHTDWGMLTVLLQDDIGGLEVQNAAGDWLTAPPIPGTFVVNLGEMIKVLTNGLYHSNMHRVLNNNSGRSRYSCPTFFDPDYFYEVSCVSTCMPKDNNPDYQPTTVGKHIAYMYSKTYGL</sequence>
<evidence type="ECO:0000313" key="7">
    <source>
        <dbReference type="EMBL" id="SHF76945.1"/>
    </source>
</evidence>
<name>A0A1M5ECM8_9ALTE</name>
<evidence type="ECO:0000256" key="4">
    <source>
        <dbReference type="ARBA" id="ARBA00023004"/>
    </source>
</evidence>
<keyword evidence="2 5" id="KW-0479">Metal-binding</keyword>
<dbReference type="AlphaFoldDB" id="A0A1M5ECM8"/>
<evidence type="ECO:0000256" key="3">
    <source>
        <dbReference type="ARBA" id="ARBA00023002"/>
    </source>
</evidence>
<dbReference type="PANTHER" id="PTHR10209:SF881">
    <property type="entry name" value="FI07970P-RELATED"/>
    <property type="match status" value="1"/>
</dbReference>
<keyword evidence="8" id="KW-1185">Reference proteome</keyword>
<comment type="similarity">
    <text evidence="1 5">Belongs to the iron/ascorbate-dependent oxidoreductase family.</text>
</comment>
<proteinExistence type="inferred from homology"/>
<dbReference type="PRINTS" id="PR00682">
    <property type="entry name" value="IPNSYNTHASE"/>
</dbReference>
<dbReference type="SUPFAM" id="SSF51197">
    <property type="entry name" value="Clavaminate synthase-like"/>
    <property type="match status" value="1"/>
</dbReference>
<evidence type="ECO:0000313" key="8">
    <source>
        <dbReference type="Proteomes" id="UP000184520"/>
    </source>
</evidence>
<dbReference type="EMBL" id="FQWD01000001">
    <property type="protein sequence ID" value="SHF76945.1"/>
    <property type="molecule type" value="Genomic_DNA"/>
</dbReference>
<dbReference type="Pfam" id="PF14226">
    <property type="entry name" value="DIOX_N"/>
    <property type="match status" value="1"/>
</dbReference>
<dbReference type="RefSeq" id="WP_073316899.1">
    <property type="nucleotide sequence ID" value="NZ_FQWD01000001.1"/>
</dbReference>
<feature type="domain" description="Fe2OG dioxygenase" evidence="6">
    <location>
        <begin position="178"/>
        <end position="285"/>
    </location>
</feature>
<dbReference type="InterPro" id="IPR005123">
    <property type="entry name" value="Oxoglu/Fe-dep_dioxygenase_dom"/>
</dbReference>
<dbReference type="PANTHER" id="PTHR10209">
    <property type="entry name" value="OXIDOREDUCTASE, 2OG-FE II OXYGENASE FAMILY PROTEIN"/>
    <property type="match status" value="1"/>
</dbReference>
<accession>A0A1M5ECM8</accession>
<dbReference type="STRING" id="634436.SAMN05216361_0341"/>
<evidence type="ECO:0000259" key="6">
    <source>
        <dbReference type="PROSITE" id="PS51471"/>
    </source>
</evidence>
<evidence type="ECO:0000256" key="2">
    <source>
        <dbReference type="ARBA" id="ARBA00022723"/>
    </source>
</evidence>
<dbReference type="Gene3D" id="2.60.120.330">
    <property type="entry name" value="B-lactam Antibiotic, Isopenicillin N Synthase, Chain"/>
    <property type="match status" value="1"/>
</dbReference>
<reference evidence="8" key="1">
    <citation type="submission" date="2016-11" db="EMBL/GenBank/DDBJ databases">
        <authorList>
            <person name="Varghese N."/>
            <person name="Submissions S."/>
        </authorList>
    </citation>
    <scope>NUCLEOTIDE SEQUENCE [LARGE SCALE GENOMIC DNA]</scope>
    <source>
        <strain evidence="8">CGMCC 1.8995</strain>
    </source>
</reference>
<keyword evidence="4 5" id="KW-0408">Iron</keyword>
<dbReference type="OrthoDB" id="21825at2"/>